<protein>
    <recommendedName>
        <fullName evidence="1">Helix-turn-helix domain-containing protein</fullName>
    </recommendedName>
</protein>
<sequence length="237" mass="25149">MVDDVPGWLSVEAAAVQLGVSSGHVRDLTRSGQLITRKVGRSVLISADSVARRIASEPARGRPLAPRSAWTVLLLASGLAPPWTIPASEKVRLARFVRRPLRQWSRMLARRAETTGVRIPAPLLRRVRAQPGVALGGIGAAVQHGAPFVQSAEETIVLYLTRSALDALREQRGIGWGSTAPNAALCVVDADLPLGEVFEAGVVPVAVAAADLLDLGDDRSSRAAAELLGRDDYPARP</sequence>
<evidence type="ECO:0000259" key="1">
    <source>
        <dbReference type="Pfam" id="PF12728"/>
    </source>
</evidence>
<feature type="domain" description="Helix-turn-helix" evidence="1">
    <location>
        <begin position="8"/>
        <end position="56"/>
    </location>
</feature>
<dbReference type="GO" id="GO:0003677">
    <property type="term" value="F:DNA binding"/>
    <property type="evidence" value="ECO:0007669"/>
    <property type="project" value="InterPro"/>
</dbReference>
<dbReference type="OrthoDB" id="4463966at2"/>
<dbReference type="InterPro" id="IPR010093">
    <property type="entry name" value="SinI_DNA-bd"/>
</dbReference>
<dbReference type="InterPro" id="IPR041657">
    <property type="entry name" value="HTH_17"/>
</dbReference>
<dbReference type="NCBIfam" id="TIGR01764">
    <property type="entry name" value="excise"/>
    <property type="match status" value="1"/>
</dbReference>
<gene>
    <name evidence="2" type="ORF">BJP25_06155</name>
</gene>
<dbReference type="Proteomes" id="UP000186040">
    <property type="component" value="Unassembled WGS sequence"/>
</dbReference>
<dbReference type="EMBL" id="MKQR01000002">
    <property type="protein sequence ID" value="OLR95339.1"/>
    <property type="molecule type" value="Genomic_DNA"/>
</dbReference>
<evidence type="ECO:0000313" key="3">
    <source>
        <dbReference type="Proteomes" id="UP000186040"/>
    </source>
</evidence>
<comment type="caution">
    <text evidence="2">The sequence shown here is derived from an EMBL/GenBank/DDBJ whole genome shotgun (WGS) entry which is preliminary data.</text>
</comment>
<evidence type="ECO:0000313" key="2">
    <source>
        <dbReference type="EMBL" id="OLR95339.1"/>
    </source>
</evidence>
<keyword evidence="3" id="KW-1185">Reference proteome</keyword>
<proteinExistence type="predicted"/>
<name>A0A1Q9LTL3_9PSEU</name>
<dbReference type="AlphaFoldDB" id="A0A1Q9LTL3"/>
<accession>A0A1Q9LTL3</accession>
<dbReference type="STRING" id="1193682.BJP25_06155"/>
<reference evidence="2 3" key="1">
    <citation type="submission" date="2016-10" db="EMBL/GenBank/DDBJ databases">
        <title>The Draft Genome Sequence of Actinokineospora bangkokensis 44EHWT reveals the biosynthetic pathway of antifungal compounds Thailandins with unusual extender unit butylmalonyl-CoA.</title>
        <authorList>
            <person name="Greule A."/>
            <person name="Intra B."/>
            <person name="Flemming S."/>
            <person name="Rommel M.G."/>
            <person name="Panbangred W."/>
            <person name="Bechthold A."/>
        </authorList>
    </citation>
    <scope>NUCLEOTIDE SEQUENCE [LARGE SCALE GENOMIC DNA]</scope>
    <source>
        <strain evidence="2 3">44EHW</strain>
    </source>
</reference>
<organism evidence="2 3">
    <name type="scientific">Actinokineospora bangkokensis</name>
    <dbReference type="NCBI Taxonomy" id="1193682"/>
    <lineage>
        <taxon>Bacteria</taxon>
        <taxon>Bacillati</taxon>
        <taxon>Actinomycetota</taxon>
        <taxon>Actinomycetes</taxon>
        <taxon>Pseudonocardiales</taxon>
        <taxon>Pseudonocardiaceae</taxon>
        <taxon>Actinokineospora</taxon>
    </lineage>
</organism>
<dbReference type="Pfam" id="PF12728">
    <property type="entry name" value="HTH_17"/>
    <property type="match status" value="1"/>
</dbReference>